<organism evidence="1 2">
    <name type="scientific">Gimesia aquarii</name>
    <dbReference type="NCBI Taxonomy" id="2527964"/>
    <lineage>
        <taxon>Bacteria</taxon>
        <taxon>Pseudomonadati</taxon>
        <taxon>Planctomycetota</taxon>
        <taxon>Planctomycetia</taxon>
        <taxon>Planctomycetales</taxon>
        <taxon>Planctomycetaceae</taxon>
        <taxon>Gimesia</taxon>
    </lineage>
</organism>
<dbReference type="EMBL" id="CP037422">
    <property type="protein sequence ID" value="QDU11198.1"/>
    <property type="molecule type" value="Genomic_DNA"/>
</dbReference>
<name>A0A517X114_9PLAN</name>
<gene>
    <name evidence="1" type="ORF">V202x_46170</name>
</gene>
<sequence>MLSKEELDKYCDIEAAIEIFGRLLGWSAERVIEWAQQFEDQLENPWFDYEGFFRHICRELIPQKTFHKLTPNERQSLQNSLHQPLIPYMWLGEKLDDHGWKIVRLKVDTCIGLYDKEYLKDKKLISLKDLEP</sequence>
<proteinExistence type="predicted"/>
<keyword evidence="2" id="KW-1185">Reference proteome</keyword>
<dbReference type="Proteomes" id="UP000318384">
    <property type="component" value="Chromosome"/>
</dbReference>
<dbReference type="RefSeq" id="WP_145179030.1">
    <property type="nucleotide sequence ID" value="NZ_CP037422.1"/>
</dbReference>
<evidence type="ECO:0000313" key="1">
    <source>
        <dbReference type="EMBL" id="QDU11198.1"/>
    </source>
</evidence>
<protein>
    <submittedName>
        <fullName evidence="1">Uncharacterized protein</fullName>
    </submittedName>
</protein>
<dbReference type="OrthoDB" id="3171994at2"/>
<reference evidence="1 2" key="1">
    <citation type="submission" date="2019-03" db="EMBL/GenBank/DDBJ databases">
        <title>Deep-cultivation of Planctomycetes and their phenomic and genomic characterization uncovers novel biology.</title>
        <authorList>
            <person name="Wiegand S."/>
            <person name="Jogler M."/>
            <person name="Boedeker C."/>
            <person name="Pinto D."/>
            <person name="Vollmers J."/>
            <person name="Rivas-Marin E."/>
            <person name="Kohn T."/>
            <person name="Peeters S.H."/>
            <person name="Heuer A."/>
            <person name="Rast P."/>
            <person name="Oberbeckmann S."/>
            <person name="Bunk B."/>
            <person name="Jeske O."/>
            <person name="Meyerdierks A."/>
            <person name="Storesund J.E."/>
            <person name="Kallscheuer N."/>
            <person name="Luecker S."/>
            <person name="Lage O.M."/>
            <person name="Pohl T."/>
            <person name="Merkel B.J."/>
            <person name="Hornburger P."/>
            <person name="Mueller R.-W."/>
            <person name="Bruemmer F."/>
            <person name="Labrenz M."/>
            <person name="Spormann A.M."/>
            <person name="Op den Camp H."/>
            <person name="Overmann J."/>
            <person name="Amann R."/>
            <person name="Jetten M.S.M."/>
            <person name="Mascher T."/>
            <person name="Medema M.H."/>
            <person name="Devos D.P."/>
            <person name="Kaster A.-K."/>
            <person name="Ovreas L."/>
            <person name="Rohde M."/>
            <person name="Galperin M.Y."/>
            <person name="Jogler C."/>
        </authorList>
    </citation>
    <scope>NUCLEOTIDE SEQUENCE [LARGE SCALE GENOMIC DNA]</scope>
    <source>
        <strain evidence="1 2">V202</strain>
    </source>
</reference>
<evidence type="ECO:0000313" key="2">
    <source>
        <dbReference type="Proteomes" id="UP000318384"/>
    </source>
</evidence>
<accession>A0A517X114</accession>
<dbReference type="AlphaFoldDB" id="A0A517X114"/>